<dbReference type="PROSITE" id="PS50082">
    <property type="entry name" value="WD_REPEATS_2"/>
    <property type="match status" value="2"/>
</dbReference>
<evidence type="ECO:0000313" key="4">
    <source>
        <dbReference type="Proteomes" id="UP000009168"/>
    </source>
</evidence>
<dbReference type="InterPro" id="IPR011047">
    <property type="entry name" value="Quinoprotein_ADH-like_sf"/>
</dbReference>
<dbReference type="Gene3D" id="2.130.10.10">
    <property type="entry name" value="YVTN repeat-like/Quinoprotein amine dehydrogenase"/>
    <property type="match status" value="2"/>
</dbReference>
<dbReference type="STRING" id="312017.I7LU00"/>
<dbReference type="SUPFAM" id="SSF50998">
    <property type="entry name" value="Quinoprotein alcohol dehydrogenase-like"/>
    <property type="match status" value="1"/>
</dbReference>
<dbReference type="GeneID" id="7839097"/>
<accession>I7LU00</accession>
<dbReference type="RefSeq" id="XP_001007875.2">
    <property type="nucleotide sequence ID" value="XM_001007875.2"/>
</dbReference>
<sequence length="2657" mass="309120">MSFQSICPFDIDLGYSSTNCQGQIGEQNVLGGELFFFKNQDKYEQLMVDYGSQGLLGVWNLTDASLFYSTSYFSDQKIQIYSIFTDKQINISDPSLPQTFIYIIDINFNVYQQSLYQQNSTAVKFNNVMLDSQYKQIQVCYNIKNSILYFPKDNYVCLRSNEQFSQIKLDSDIIQCESDFNQDYIYVLTTKNSIYKISQTNFQIENNLSFQLGNITHQKFYQSQGLTFISYNISGYSIFSLDQNFNQTNLLFFSPNQINDYGFLKDGSLIVCGNNSMIYFGSQFINPATQSMDYNDYHVYDNLNVLHPQDLQLINYTKLIVGDDFTVFYGNQTMITVVVNENRVIQLNKCLGSQLLLGVTPNAIFEGSILKTLTSSGMLFIDITNGQIKRHSSCFNTNDVPIEQVEGLYFDDELLRIYMIENQGKLGYFSFPKGEYLTQYYNLSTQSRLQFNKQGDQIYIWPFQTPQNYLVITTYLDGTFLQTLNFDNNFKVNYVYFDNNLEIILVIDQSQKLLVFNSKQFNLLYDSPIANYTVQVFQSQYGPIIVYQNLIQMFTKGQDSHQIQINTLNLQNYYSNQTYFDTLSNSLILFNVVGTLQIANIENPQNINIQSLSYTQKQNQVSQNICFGNTYLAILMASPNEIILINKQTNDLKIINFAITIPNQCLILLDEELLFVVSNGNQLVFIDVQSQVFLKNEQLDQLSSTVSSIQIDEQENLLIILLSTSKIFSYDYLSLQQVCDWKATSQITLSTFQINTSYKKILYGSGLMIYFIDYTQKKLMNQIQFVEQTQGGVIDQQTNSIFIYTNKVYQYDLQTYNQILVSQFEHLQQINQLNIIFEWDIIVTSSLDNTIAIHSYPQLSFIQLLQHDPIDCQNVSTFVVDVQNNRIISGCGGGSIYVWKNDLEISNFYLLNDYQYLLSIYSVTRIIIDQTSGFLMLFGLDSLPLLVQLGSIDQQVEIIQVLQGNDGAYDQLNYCILTFDQDGYVWNYNTTSQSYIFRKQYPIHQGQVQAIALDPINQRFVSMGLDNTVQIWPYNSQNAQIPLFQYINIAQIKYGYLDLDNQILIISDSNFRIVLLKFPLLSVIQVFDQHTDVINSFILNQKSFQIISFSNDQTVRFWEYEFSIQNSYFQIIHRASSIISYAFDEENNNLYYTRSDGNIQKWSLMDQQAVNGPILQFSDRCNNTIYLINEDIFVLATTKQINLINKKNLELIQKIQVECSHSVNKQNTIVCGYNQQITSYQIIQNGNKYNFLKLYQQQLDKPLYKFNNGILQSTEFIIIFVNHSIAFVESSTGIATKSFPLIHQLAIIDLIIYTDQIFFSYSFDSQLVQYLVESNNIKVQRQTYLEYPIFQVIVNSDYILVNLQNYNYCQIYKNDDQETFTLLQLIQTTSRWQTYQQIILQPEYQLILVCSDFYYILYDYQTFQLINFYQSNFLVETNFMKRKVTLLQNNQIFVQFGQTFSVIDFSEDYEKLKQQSVKQQFINRNQFYENIYLKVEQSEIDSVISVLSYNYNGINYMMTDIKGRSNCQYNTNDADYFQLYKRFKQYDNLRKNILIDNGYQNKHDIQVNMNQNFKFQGFPIVGSNEELQFSLTINGVNEQNYVEGIINLNQLINSYKLFEISLSNLIIYLQDEDQQDEQQLGNVQLYQLQFYSCQIIFNNNSLFAQNLFYFSFIKVNITNQNIETSLIIQNTQYVILAENYFADNNINTKQFLTFNNTADYDKNSGFIFTKNKIVNNKINLTNFFLIQHVDKITMEQNDILDNISTQLSFLLQTVISKNIIISYLNFNNNKNLAIIDANQYLQQSQNSLVNNLEVQDSYFGISFSEIKQNKYLIPDSYMIYTNSSFINLLNTSMKSQLSNSSVSLITLISSKLQITNFTLEESQLQNVSPIVITQSQVIIDQSYFISNKLYSTQYGGGVFYFDASRVNISNSQFIDNEAQNGGSLYFIDMCDCVLNNVTFTNNTARENGGVFLLNDSNIQIQNSTFERNKALIGGVARYQTFIPLFLKKNRSNLAKDSCGTTYQNNCIDNYGQFYGNNFCSYPQSATINNQLLQNGSIYIFKDVQSGTQNNILKINILDEEGNQVKFQSQKNVPDRILQEFSQYYVELQELYLLNNIKDLRQIDLKLQGATIQPFELDEFLLNQYQVSGQLGKIGRAVLQFKGFHLFSNQTQGFTDTLTIYIDYNFRNCQLGEIIQSVCTSCSLANCYTCQNGTYSIEDPNSNTSNMQCKPCDYSSSISCYGSQINLKQGFWRSDKFNDDIIPCTKSQNFCNGQEDTNYCSEGLIGPLCQTCDILGQFWNHSYGQNGLEVNCYQCQSQGKQIVEQILICFITLLYLTYLFYQTKINLNMMTKVLIIDRLGLIRLGNSGQIGEKSFYSRLMIRYLQIFISISSLSPKPIFNFQIISIFSPISSNQNLLDCIVSKFSKILPVYYYKVLFFIAFPLIVIPLGFIFYIIIIKVISYFSKQEKNSFYFEFKKDSTVICFVFLFFFLQQSSFESLVQTFTCKKIGKESFMNYYLLEKCYSTNHVILITSMIIPMTFLWIVLVPGILIYQIWSKSQHFDNFSHQFKLIKKVFIYFKQTTIASYFLFSNRPKAEFYYIFFYIFEKNEQNFEFWHSRISRKLRQLILPFIYFFIYLISMVSQFVGIDKNFICGSFQQ</sequence>
<keyword evidence="1" id="KW-0853">WD repeat</keyword>
<feature type="transmembrane region" description="Helical" evidence="2">
    <location>
        <begin position="2429"/>
        <end position="2456"/>
    </location>
</feature>
<dbReference type="PANTHER" id="PTHR11319">
    <property type="entry name" value="G PROTEIN-COUPLED RECEPTOR-RELATED"/>
    <property type="match status" value="1"/>
</dbReference>
<evidence type="ECO:0000256" key="1">
    <source>
        <dbReference type="PROSITE-ProRule" id="PRU00221"/>
    </source>
</evidence>
<dbReference type="InterPro" id="IPR011050">
    <property type="entry name" value="Pectin_lyase_fold/virulence"/>
</dbReference>
<evidence type="ECO:0000256" key="2">
    <source>
        <dbReference type="SAM" id="Phobius"/>
    </source>
</evidence>
<dbReference type="PROSITE" id="PS50294">
    <property type="entry name" value="WD_REPEATS_REGION"/>
    <property type="match status" value="1"/>
</dbReference>
<dbReference type="CDD" id="cd00185">
    <property type="entry name" value="TNFRSF"/>
    <property type="match status" value="1"/>
</dbReference>
<dbReference type="PANTHER" id="PTHR11319:SF35">
    <property type="entry name" value="OUTER MEMBRANE PROTEIN PMPC-RELATED"/>
    <property type="match status" value="1"/>
</dbReference>
<keyword evidence="2" id="KW-1133">Transmembrane helix</keyword>
<dbReference type="OrthoDB" id="311712at2759"/>
<dbReference type="InterPro" id="IPR036322">
    <property type="entry name" value="WD40_repeat_dom_sf"/>
</dbReference>
<keyword evidence="2" id="KW-0472">Membrane</keyword>
<organism evidence="3 4">
    <name type="scientific">Tetrahymena thermophila (strain SB210)</name>
    <dbReference type="NCBI Taxonomy" id="312017"/>
    <lineage>
        <taxon>Eukaryota</taxon>
        <taxon>Sar</taxon>
        <taxon>Alveolata</taxon>
        <taxon>Ciliophora</taxon>
        <taxon>Intramacronucleata</taxon>
        <taxon>Oligohymenophorea</taxon>
        <taxon>Hymenostomatida</taxon>
        <taxon>Tetrahymenina</taxon>
        <taxon>Tetrahymenidae</taxon>
        <taxon>Tetrahymena</taxon>
    </lineage>
</organism>
<feature type="transmembrane region" description="Helical" evidence="2">
    <location>
        <begin position="2321"/>
        <end position="2340"/>
    </location>
</feature>
<feature type="transmembrane region" description="Helical" evidence="2">
    <location>
        <begin position="2527"/>
        <end position="2551"/>
    </location>
</feature>
<gene>
    <name evidence="3" type="ORF">TTHERM_00538500</name>
</gene>
<proteinExistence type="predicted"/>
<feature type="transmembrane region" description="Helical" evidence="2">
    <location>
        <begin position="2625"/>
        <end position="2646"/>
    </location>
</feature>
<name>I7LU00_TETTS</name>
<dbReference type="InterPro" id="IPR015943">
    <property type="entry name" value="WD40/YVTN_repeat-like_dom_sf"/>
</dbReference>
<dbReference type="InParanoid" id="I7LU00"/>
<protein>
    <submittedName>
        <fullName evidence="3">WD domain, G-beta repeat protein</fullName>
    </submittedName>
</protein>
<dbReference type="Proteomes" id="UP000009168">
    <property type="component" value="Unassembled WGS sequence"/>
</dbReference>
<reference evidence="4" key="1">
    <citation type="journal article" date="2006" name="PLoS Biol.">
        <title>Macronuclear genome sequence of the ciliate Tetrahymena thermophila, a model eukaryote.</title>
        <authorList>
            <person name="Eisen J.A."/>
            <person name="Coyne R.S."/>
            <person name="Wu M."/>
            <person name="Wu D."/>
            <person name="Thiagarajan M."/>
            <person name="Wortman J.R."/>
            <person name="Badger J.H."/>
            <person name="Ren Q."/>
            <person name="Amedeo P."/>
            <person name="Jones K.M."/>
            <person name="Tallon L.J."/>
            <person name="Delcher A.L."/>
            <person name="Salzberg S.L."/>
            <person name="Silva J.C."/>
            <person name="Haas B.J."/>
            <person name="Majoros W.H."/>
            <person name="Farzad M."/>
            <person name="Carlton J.M."/>
            <person name="Smith R.K. Jr."/>
            <person name="Garg J."/>
            <person name="Pearlman R.E."/>
            <person name="Karrer K.M."/>
            <person name="Sun L."/>
            <person name="Manning G."/>
            <person name="Elde N.C."/>
            <person name="Turkewitz A.P."/>
            <person name="Asai D.J."/>
            <person name="Wilkes D.E."/>
            <person name="Wang Y."/>
            <person name="Cai H."/>
            <person name="Collins K."/>
            <person name="Stewart B.A."/>
            <person name="Lee S.R."/>
            <person name="Wilamowska K."/>
            <person name="Weinberg Z."/>
            <person name="Ruzzo W.L."/>
            <person name="Wloga D."/>
            <person name="Gaertig J."/>
            <person name="Frankel J."/>
            <person name="Tsao C.-C."/>
            <person name="Gorovsky M.A."/>
            <person name="Keeling P.J."/>
            <person name="Waller R.F."/>
            <person name="Patron N.J."/>
            <person name="Cherry J.M."/>
            <person name="Stover N.A."/>
            <person name="Krieger C.J."/>
            <person name="del Toro C."/>
            <person name="Ryder H.F."/>
            <person name="Williamson S.C."/>
            <person name="Barbeau R.A."/>
            <person name="Hamilton E.P."/>
            <person name="Orias E."/>
        </authorList>
    </citation>
    <scope>NUCLEOTIDE SEQUENCE [LARGE SCALE GENOMIC DNA]</scope>
    <source>
        <strain evidence="4">SB210</strain>
    </source>
</reference>
<dbReference type="SUPFAM" id="SSF51126">
    <property type="entry name" value="Pectin lyase-like"/>
    <property type="match status" value="1"/>
</dbReference>
<feature type="repeat" description="WD" evidence="1">
    <location>
        <begin position="1087"/>
        <end position="1121"/>
    </location>
</feature>
<keyword evidence="4" id="KW-1185">Reference proteome</keyword>
<dbReference type="KEGG" id="tet:TTHERM_00538500"/>
<dbReference type="SUPFAM" id="SSF50978">
    <property type="entry name" value="WD40 repeat-like"/>
    <property type="match status" value="3"/>
</dbReference>
<feature type="repeat" description="WD" evidence="1">
    <location>
        <begin position="1001"/>
        <end position="1042"/>
    </location>
</feature>
<evidence type="ECO:0000313" key="3">
    <source>
        <dbReference type="EMBL" id="EAR87630.2"/>
    </source>
</evidence>
<keyword evidence="2" id="KW-0812">Transmembrane</keyword>
<dbReference type="EMBL" id="GG662849">
    <property type="protein sequence ID" value="EAR87630.2"/>
    <property type="molecule type" value="Genomic_DNA"/>
</dbReference>
<dbReference type="SMART" id="SM00320">
    <property type="entry name" value="WD40"/>
    <property type="match status" value="5"/>
</dbReference>
<dbReference type="InterPro" id="IPR001680">
    <property type="entry name" value="WD40_rpt"/>
</dbReference>